<organism evidence="2 3">
    <name type="scientific">Plutella xylostella</name>
    <name type="common">Diamondback moth</name>
    <name type="synonym">Plutella maculipennis</name>
    <dbReference type="NCBI Taxonomy" id="51655"/>
    <lineage>
        <taxon>Eukaryota</taxon>
        <taxon>Metazoa</taxon>
        <taxon>Ecdysozoa</taxon>
        <taxon>Arthropoda</taxon>
        <taxon>Hexapoda</taxon>
        <taxon>Insecta</taxon>
        <taxon>Pterygota</taxon>
        <taxon>Neoptera</taxon>
        <taxon>Endopterygota</taxon>
        <taxon>Lepidoptera</taxon>
        <taxon>Glossata</taxon>
        <taxon>Ditrysia</taxon>
        <taxon>Yponomeutoidea</taxon>
        <taxon>Plutellidae</taxon>
        <taxon>Plutella</taxon>
    </lineage>
</organism>
<evidence type="ECO:0000256" key="1">
    <source>
        <dbReference type="SAM" id="MobiDB-lite"/>
    </source>
</evidence>
<dbReference type="EMBL" id="JAHIBW010000004">
    <property type="protein sequence ID" value="KAG7311289.1"/>
    <property type="molecule type" value="Genomic_DNA"/>
</dbReference>
<feature type="compositionally biased region" description="Polar residues" evidence="1">
    <location>
        <begin position="1"/>
        <end position="14"/>
    </location>
</feature>
<proteinExistence type="predicted"/>
<sequence>MQQATTEVYTTGNYESPVPLDEALSKPDDEELFYTASLHFLRRRLEDRSTEQHRSTQSCCNLSTTTSSPKLQPAARGLEYPGVLTERPLLPMNQVLPFPKCSNMSFLNRLKKTFRIFRRSGDITMTSRDLPADSTSLQASHFKFPRCERPRTTHRKSDLERIGEEKSDETRSEANNLHHSSSKGDFMGKSCSLSEVI</sequence>
<feature type="region of interest" description="Disordered" evidence="1">
    <location>
        <begin position="1"/>
        <end position="20"/>
    </location>
</feature>
<evidence type="ECO:0000313" key="2">
    <source>
        <dbReference type="EMBL" id="KAG7311289.1"/>
    </source>
</evidence>
<evidence type="ECO:0000313" key="3">
    <source>
        <dbReference type="Proteomes" id="UP000823941"/>
    </source>
</evidence>
<gene>
    <name evidence="2" type="ORF">JYU34_002321</name>
</gene>
<dbReference type="Proteomes" id="UP000823941">
    <property type="component" value="Chromosome 4"/>
</dbReference>
<name>A0ABQ7R1V9_PLUXY</name>
<feature type="region of interest" description="Disordered" evidence="1">
    <location>
        <begin position="48"/>
        <end position="73"/>
    </location>
</feature>
<reference evidence="2 3" key="1">
    <citation type="submission" date="2021-06" db="EMBL/GenBank/DDBJ databases">
        <title>A haploid diamondback moth (Plutella xylostella L.) genome assembly resolves 31 chromosomes and identifies a diamide resistance mutation.</title>
        <authorList>
            <person name="Ward C.M."/>
            <person name="Perry K.D."/>
            <person name="Baker G."/>
            <person name="Powis K."/>
            <person name="Heckel D.G."/>
            <person name="Baxter S.W."/>
        </authorList>
    </citation>
    <scope>NUCLEOTIDE SEQUENCE [LARGE SCALE GENOMIC DNA]</scope>
    <source>
        <strain evidence="2 3">LV</strain>
        <tissue evidence="2">Single pupa</tissue>
    </source>
</reference>
<feature type="compositionally biased region" description="Basic and acidic residues" evidence="1">
    <location>
        <begin position="148"/>
        <end position="172"/>
    </location>
</feature>
<feature type="compositionally biased region" description="Polar residues" evidence="1">
    <location>
        <begin position="55"/>
        <end position="70"/>
    </location>
</feature>
<comment type="caution">
    <text evidence="2">The sequence shown here is derived from an EMBL/GenBank/DDBJ whole genome shotgun (WGS) entry which is preliminary data.</text>
</comment>
<keyword evidence="3" id="KW-1185">Reference proteome</keyword>
<protein>
    <submittedName>
        <fullName evidence="2">Uncharacterized protein</fullName>
    </submittedName>
</protein>
<feature type="region of interest" description="Disordered" evidence="1">
    <location>
        <begin position="148"/>
        <end position="197"/>
    </location>
</feature>
<accession>A0ABQ7R1V9</accession>